<dbReference type="RefSeq" id="WP_136887734.1">
    <property type="nucleotide sequence ID" value="NZ_SUNI01000046.1"/>
</dbReference>
<keyword evidence="3" id="KW-1185">Reference proteome</keyword>
<protein>
    <submittedName>
        <fullName evidence="2">Uncharacterized protein</fullName>
    </submittedName>
</protein>
<proteinExistence type="predicted"/>
<feature type="transmembrane region" description="Helical" evidence="1">
    <location>
        <begin position="169"/>
        <end position="191"/>
    </location>
</feature>
<evidence type="ECO:0000256" key="1">
    <source>
        <dbReference type="SAM" id="Phobius"/>
    </source>
</evidence>
<dbReference type="Proteomes" id="UP000309747">
    <property type="component" value="Unassembled WGS sequence"/>
</dbReference>
<keyword evidence="1" id="KW-1133">Transmembrane helix</keyword>
<feature type="transmembrane region" description="Helical" evidence="1">
    <location>
        <begin position="98"/>
        <end position="119"/>
    </location>
</feature>
<dbReference type="EMBL" id="SUNI01000046">
    <property type="protein sequence ID" value="TJZ89013.1"/>
    <property type="molecule type" value="Genomic_DNA"/>
</dbReference>
<sequence length="222" mass="24004">MTNRNGDSAENGVDAPQASQDADYVAFRYRSYFLSSGLIFIFTALILFLFTAFMLYRLADFGMLIEIPNTYGPENASAIPEISQRDIYNFFGRITSHFLPPFLSLMSGIICATIGIRLLTSSGAVTSYVIAPHDYPVLGPAISSGNEAAVTQFIRLSSLSGATGTFTKMGLTGLPLATIFLTIFLALLGLANAQFFDLAKLTLGAFLGSFVQREASKRSSEN</sequence>
<name>A0A4U0R2H8_9RHOB</name>
<organism evidence="2 3">
    <name type="scientific">Paracoccus gahaiensis</name>
    <dbReference type="NCBI Taxonomy" id="1706839"/>
    <lineage>
        <taxon>Bacteria</taxon>
        <taxon>Pseudomonadati</taxon>
        <taxon>Pseudomonadota</taxon>
        <taxon>Alphaproteobacteria</taxon>
        <taxon>Rhodobacterales</taxon>
        <taxon>Paracoccaceae</taxon>
        <taxon>Paracoccus</taxon>
    </lineage>
</organism>
<accession>A0A4U0R2H8</accession>
<evidence type="ECO:0000313" key="2">
    <source>
        <dbReference type="EMBL" id="TJZ89013.1"/>
    </source>
</evidence>
<keyword evidence="1" id="KW-0812">Transmembrane</keyword>
<dbReference type="OrthoDB" id="7551793at2"/>
<keyword evidence="1" id="KW-0472">Membrane</keyword>
<feature type="transmembrane region" description="Helical" evidence="1">
    <location>
        <begin position="32"/>
        <end position="56"/>
    </location>
</feature>
<dbReference type="AlphaFoldDB" id="A0A4U0R2H8"/>
<comment type="caution">
    <text evidence="2">The sequence shown here is derived from an EMBL/GenBank/DDBJ whole genome shotgun (WGS) entry which is preliminary data.</text>
</comment>
<reference evidence="2 3" key="1">
    <citation type="submission" date="2019-04" db="EMBL/GenBank/DDBJ databases">
        <authorList>
            <person name="Li J."/>
        </authorList>
    </citation>
    <scope>NUCLEOTIDE SEQUENCE [LARGE SCALE GENOMIC DNA]</scope>
    <source>
        <strain evidence="2 3">KCTC 42687</strain>
    </source>
</reference>
<gene>
    <name evidence="2" type="ORF">FA743_19535</name>
</gene>
<evidence type="ECO:0000313" key="3">
    <source>
        <dbReference type="Proteomes" id="UP000309747"/>
    </source>
</evidence>